<dbReference type="InterPro" id="IPR006139">
    <property type="entry name" value="D-isomer_2_OHA_DH_cat_dom"/>
</dbReference>
<dbReference type="InterPro" id="IPR006140">
    <property type="entry name" value="D-isomer_DH_NAD-bd"/>
</dbReference>
<dbReference type="Pfam" id="PF00389">
    <property type="entry name" value="2-Hacid_dh"/>
    <property type="match status" value="1"/>
</dbReference>
<dbReference type="InterPro" id="IPR029753">
    <property type="entry name" value="D-isomer_DH_CS"/>
</dbReference>
<dbReference type="Pfam" id="PF02826">
    <property type="entry name" value="2-Hacid_dh_C"/>
    <property type="match status" value="1"/>
</dbReference>
<evidence type="ECO:0000256" key="3">
    <source>
        <dbReference type="RuleBase" id="RU003719"/>
    </source>
</evidence>
<protein>
    <recommendedName>
        <fullName evidence="8">D-3-phosphoglycerate dehydrogenase</fullName>
    </recommendedName>
</protein>
<dbReference type="EMBL" id="JACRTB010000032">
    <property type="protein sequence ID" value="MBC8577464.1"/>
    <property type="molecule type" value="Genomic_DNA"/>
</dbReference>
<keyword evidence="7" id="KW-1185">Reference proteome</keyword>
<dbReference type="InterPro" id="IPR036291">
    <property type="entry name" value="NAD(P)-bd_dom_sf"/>
</dbReference>
<proteinExistence type="inferred from homology"/>
<dbReference type="PANTHER" id="PTHR10996:SF264">
    <property type="entry name" value="HYPOTHETICAL D-ISOMER SPECIFIC 2-HYDROXYACID DEHYDROGENASE (EUROFUNG)"/>
    <property type="match status" value="1"/>
</dbReference>
<reference evidence="6 7" key="1">
    <citation type="submission" date="2020-08" db="EMBL/GenBank/DDBJ databases">
        <title>Genome public.</title>
        <authorList>
            <person name="Liu C."/>
            <person name="Sun Q."/>
        </authorList>
    </citation>
    <scope>NUCLEOTIDE SEQUENCE [LARGE SCALE GENOMIC DNA]</scope>
    <source>
        <strain evidence="6 7">BX1</strain>
    </source>
</reference>
<dbReference type="PANTHER" id="PTHR10996">
    <property type="entry name" value="2-HYDROXYACID DEHYDROGENASE-RELATED"/>
    <property type="match status" value="1"/>
</dbReference>
<evidence type="ECO:0000313" key="6">
    <source>
        <dbReference type="EMBL" id="MBC8577464.1"/>
    </source>
</evidence>
<sequence>MENKVVLVVDNISAKTKEFTMNYLPQDFEIVFADWNEAVLDRELPRAQIIVSASKSISPEMLAKATSCRLVQKYGAGVNNIDIAGATARGIPVASTPATNSRSVAESALTMILAVYKQVVCGHNALVREGKWLKTVLRDNNHELTGKTVGIIGMGNIGRNLVQILKGFDCKIYYYDAFRPTAEQEETLGIEYAEVDELVQKCDVITLHCPLLPETRHMIDARRIAMMKSEAILINCSRGGVVDEEALFHALSEHHILGAGVDTFESEPADNTHPFCKLDNIVLGPHNGGGTVEAVENVVKRASTNMISIIERGEIEDVKSVVNAKELNL</sequence>
<dbReference type="InterPro" id="IPR029752">
    <property type="entry name" value="D-isomer_DH_CS1"/>
</dbReference>
<evidence type="ECO:0000313" key="7">
    <source>
        <dbReference type="Proteomes" id="UP000658131"/>
    </source>
</evidence>
<keyword evidence="2 3" id="KW-0560">Oxidoreductase</keyword>
<dbReference type="RefSeq" id="WP_262400867.1">
    <property type="nucleotide sequence ID" value="NZ_JACRTB010000032.1"/>
</dbReference>
<dbReference type="InterPro" id="IPR050223">
    <property type="entry name" value="D-isomer_2-hydroxyacid_DH"/>
</dbReference>
<dbReference type="Gene3D" id="3.40.50.720">
    <property type="entry name" value="NAD(P)-binding Rossmann-like Domain"/>
    <property type="match status" value="2"/>
</dbReference>
<evidence type="ECO:0008006" key="8">
    <source>
        <dbReference type="Google" id="ProtNLM"/>
    </source>
</evidence>
<dbReference type="SUPFAM" id="SSF51735">
    <property type="entry name" value="NAD(P)-binding Rossmann-fold domains"/>
    <property type="match status" value="1"/>
</dbReference>
<feature type="domain" description="D-isomer specific 2-hydroxyacid dehydrogenase catalytic" evidence="4">
    <location>
        <begin position="6"/>
        <end position="318"/>
    </location>
</feature>
<accession>A0ABR7NM57</accession>
<name>A0ABR7NM57_9FIRM</name>
<evidence type="ECO:0000256" key="2">
    <source>
        <dbReference type="ARBA" id="ARBA00023002"/>
    </source>
</evidence>
<comment type="similarity">
    <text evidence="1 3">Belongs to the D-isomer specific 2-hydroxyacid dehydrogenase family.</text>
</comment>
<evidence type="ECO:0000256" key="1">
    <source>
        <dbReference type="ARBA" id="ARBA00005854"/>
    </source>
</evidence>
<dbReference type="SUPFAM" id="SSF52283">
    <property type="entry name" value="Formate/glycerate dehydrogenase catalytic domain-like"/>
    <property type="match status" value="1"/>
</dbReference>
<organism evidence="6 7">
    <name type="scientific">Yanshouia hominis</name>
    <dbReference type="NCBI Taxonomy" id="2763673"/>
    <lineage>
        <taxon>Bacteria</taxon>
        <taxon>Bacillati</taxon>
        <taxon>Bacillota</taxon>
        <taxon>Clostridia</taxon>
        <taxon>Eubacteriales</taxon>
        <taxon>Oscillospiraceae</taxon>
        <taxon>Yanshouia</taxon>
    </lineage>
</organism>
<evidence type="ECO:0000259" key="5">
    <source>
        <dbReference type="Pfam" id="PF02826"/>
    </source>
</evidence>
<comment type="caution">
    <text evidence="6">The sequence shown here is derived from an EMBL/GenBank/DDBJ whole genome shotgun (WGS) entry which is preliminary data.</text>
</comment>
<dbReference type="CDD" id="cd12175">
    <property type="entry name" value="2-Hacid_dh_11"/>
    <property type="match status" value="1"/>
</dbReference>
<evidence type="ECO:0000259" key="4">
    <source>
        <dbReference type="Pfam" id="PF00389"/>
    </source>
</evidence>
<dbReference type="PROSITE" id="PS00670">
    <property type="entry name" value="D_2_HYDROXYACID_DH_2"/>
    <property type="match status" value="1"/>
</dbReference>
<dbReference type="Proteomes" id="UP000658131">
    <property type="component" value="Unassembled WGS sequence"/>
</dbReference>
<dbReference type="PROSITE" id="PS00065">
    <property type="entry name" value="D_2_HYDROXYACID_DH_1"/>
    <property type="match status" value="1"/>
</dbReference>
<feature type="domain" description="D-isomer specific 2-hydroxyacid dehydrogenase NAD-binding" evidence="5">
    <location>
        <begin position="109"/>
        <end position="288"/>
    </location>
</feature>
<gene>
    <name evidence="6" type="ORF">H8717_13760</name>
</gene>